<sequence>MAGRQTVTYCGLRFRISPDFWLRRLFRFPFYFESTNPSFRVEVKRLSDPPPDEEWLYGAIVFQIVFADGTMTSKPYPVPNLKIGESTRFLLKEIYTSYPGQTMLRLPIDIGPTRKWETLYSYQVRT</sequence>
<dbReference type="EMBL" id="BARS01009987">
    <property type="protein sequence ID" value="GAF82376.1"/>
    <property type="molecule type" value="Genomic_DNA"/>
</dbReference>
<evidence type="ECO:0000313" key="1">
    <source>
        <dbReference type="EMBL" id="GAF82376.1"/>
    </source>
</evidence>
<comment type="caution">
    <text evidence="1">The sequence shown here is derived from an EMBL/GenBank/DDBJ whole genome shotgun (WGS) entry which is preliminary data.</text>
</comment>
<feature type="non-terminal residue" evidence="1">
    <location>
        <position position="126"/>
    </location>
</feature>
<dbReference type="AlphaFoldDB" id="X0T4U7"/>
<reference evidence="1" key="1">
    <citation type="journal article" date="2014" name="Front. Microbiol.">
        <title>High frequency of phylogenetically diverse reductive dehalogenase-homologous genes in deep subseafloor sedimentary metagenomes.</title>
        <authorList>
            <person name="Kawai M."/>
            <person name="Futagami T."/>
            <person name="Toyoda A."/>
            <person name="Takaki Y."/>
            <person name="Nishi S."/>
            <person name="Hori S."/>
            <person name="Arai W."/>
            <person name="Tsubouchi T."/>
            <person name="Morono Y."/>
            <person name="Uchiyama I."/>
            <person name="Ito T."/>
            <person name="Fujiyama A."/>
            <person name="Inagaki F."/>
            <person name="Takami H."/>
        </authorList>
    </citation>
    <scope>NUCLEOTIDE SEQUENCE</scope>
    <source>
        <strain evidence="1">Expedition CK06-06</strain>
    </source>
</reference>
<name>X0T4U7_9ZZZZ</name>
<protein>
    <submittedName>
        <fullName evidence="1">Uncharacterized protein</fullName>
    </submittedName>
</protein>
<organism evidence="1">
    <name type="scientific">marine sediment metagenome</name>
    <dbReference type="NCBI Taxonomy" id="412755"/>
    <lineage>
        <taxon>unclassified sequences</taxon>
        <taxon>metagenomes</taxon>
        <taxon>ecological metagenomes</taxon>
    </lineage>
</organism>
<proteinExistence type="predicted"/>
<accession>X0T4U7</accession>
<gene>
    <name evidence="1" type="ORF">S01H1_18647</name>
</gene>